<accession>A0ABV9FD76</accession>
<dbReference type="Proteomes" id="UP001596028">
    <property type="component" value="Unassembled WGS sequence"/>
</dbReference>
<organism evidence="1 2">
    <name type="scientific">Cohnella hongkongensis</name>
    <dbReference type="NCBI Taxonomy" id="178337"/>
    <lineage>
        <taxon>Bacteria</taxon>
        <taxon>Bacillati</taxon>
        <taxon>Bacillota</taxon>
        <taxon>Bacilli</taxon>
        <taxon>Bacillales</taxon>
        <taxon>Paenibacillaceae</taxon>
        <taxon>Cohnella</taxon>
    </lineage>
</organism>
<protein>
    <submittedName>
        <fullName evidence="1">Uncharacterized protein</fullName>
    </submittedName>
</protein>
<name>A0ABV9FD76_9BACL</name>
<reference evidence="2" key="1">
    <citation type="journal article" date="2019" name="Int. J. Syst. Evol. Microbiol.">
        <title>The Global Catalogue of Microorganisms (GCM) 10K type strain sequencing project: providing services to taxonomists for standard genome sequencing and annotation.</title>
        <authorList>
            <consortium name="The Broad Institute Genomics Platform"/>
            <consortium name="The Broad Institute Genome Sequencing Center for Infectious Disease"/>
            <person name="Wu L."/>
            <person name="Ma J."/>
        </authorList>
    </citation>
    <scope>NUCLEOTIDE SEQUENCE [LARGE SCALE GENOMIC DNA]</scope>
    <source>
        <strain evidence="2">CCUG 49571</strain>
    </source>
</reference>
<sequence length="106" mass="12074">MDLDLQVSLGYVRSKLQERGRAHLSVRAQGRSLVIYSRERGEEAIRAVLTRLEGRPDYALSIANHRGKWQLVSVVGPLREMMDMLTGELAFALAYWPDNGPHRDVR</sequence>
<dbReference type="EMBL" id="JBHSEP010000012">
    <property type="protein sequence ID" value="MFC4599910.1"/>
    <property type="molecule type" value="Genomic_DNA"/>
</dbReference>
<evidence type="ECO:0000313" key="1">
    <source>
        <dbReference type="EMBL" id="MFC4599910.1"/>
    </source>
</evidence>
<evidence type="ECO:0000313" key="2">
    <source>
        <dbReference type="Proteomes" id="UP001596028"/>
    </source>
</evidence>
<comment type="caution">
    <text evidence="1">The sequence shown here is derived from an EMBL/GenBank/DDBJ whole genome shotgun (WGS) entry which is preliminary data.</text>
</comment>
<dbReference type="RefSeq" id="WP_378098563.1">
    <property type="nucleotide sequence ID" value="NZ_JBHSEP010000012.1"/>
</dbReference>
<keyword evidence="2" id="KW-1185">Reference proteome</keyword>
<gene>
    <name evidence="1" type="ORF">ACFO3S_16770</name>
</gene>
<proteinExistence type="predicted"/>